<feature type="compositionally biased region" description="Polar residues" evidence="4">
    <location>
        <begin position="513"/>
        <end position="528"/>
    </location>
</feature>
<accession>A0A1D2MXW2</accession>
<comment type="caution">
    <text evidence="7">The sequence shown here is derived from an EMBL/GenBank/DDBJ whole genome shotgun (WGS) entry which is preliminary data.</text>
</comment>
<evidence type="ECO:0000259" key="6">
    <source>
        <dbReference type="Pfam" id="PF02872"/>
    </source>
</evidence>
<keyword evidence="2" id="KW-0732">Signal</keyword>
<dbReference type="Pfam" id="PF00149">
    <property type="entry name" value="Metallophos"/>
    <property type="match status" value="1"/>
</dbReference>
<dbReference type="CDD" id="cd07406">
    <property type="entry name" value="MPP_CG11883_N"/>
    <property type="match status" value="1"/>
</dbReference>
<dbReference type="Gene3D" id="3.90.780.10">
    <property type="entry name" value="5'-Nucleotidase, C-terminal domain"/>
    <property type="match status" value="1"/>
</dbReference>
<dbReference type="SUPFAM" id="SSF55816">
    <property type="entry name" value="5'-nucleotidase (syn. UDP-sugar hydrolase), C-terminal domain"/>
    <property type="match status" value="1"/>
</dbReference>
<evidence type="ECO:0000256" key="4">
    <source>
        <dbReference type="SAM" id="MobiDB-lite"/>
    </source>
</evidence>
<evidence type="ECO:0000256" key="1">
    <source>
        <dbReference type="ARBA" id="ARBA00006654"/>
    </source>
</evidence>
<dbReference type="Proteomes" id="UP000094527">
    <property type="component" value="Unassembled WGS sequence"/>
</dbReference>
<dbReference type="Pfam" id="PF02872">
    <property type="entry name" value="5_nucleotid_C"/>
    <property type="match status" value="1"/>
</dbReference>
<feature type="region of interest" description="Disordered" evidence="4">
    <location>
        <begin position="510"/>
        <end position="531"/>
    </location>
</feature>
<dbReference type="EMBL" id="LJIJ01000406">
    <property type="protein sequence ID" value="ODM97832.1"/>
    <property type="molecule type" value="Genomic_DNA"/>
</dbReference>
<dbReference type="AlphaFoldDB" id="A0A1D2MXW2"/>
<evidence type="ECO:0000259" key="5">
    <source>
        <dbReference type="Pfam" id="PF00149"/>
    </source>
</evidence>
<dbReference type="OrthoDB" id="10252235at2759"/>
<name>A0A1D2MXW2_ORCCI</name>
<dbReference type="InterPro" id="IPR008334">
    <property type="entry name" value="5'-Nucleotdase_C"/>
</dbReference>
<dbReference type="SUPFAM" id="SSF56300">
    <property type="entry name" value="Metallo-dependent phosphatases"/>
    <property type="match status" value="1"/>
</dbReference>
<comment type="similarity">
    <text evidence="1 3">Belongs to the 5'-nucleotidase family.</text>
</comment>
<dbReference type="InterPro" id="IPR006179">
    <property type="entry name" value="5_nucleotidase/apyrase"/>
</dbReference>
<dbReference type="GO" id="GO:0016787">
    <property type="term" value="F:hydrolase activity"/>
    <property type="evidence" value="ECO:0007669"/>
    <property type="project" value="UniProtKB-KW"/>
</dbReference>
<protein>
    <submittedName>
        <fullName evidence="7">Trifunctional nucleotide phosphoesterase protein YfkN</fullName>
    </submittedName>
</protein>
<dbReference type="PANTHER" id="PTHR11575:SF48">
    <property type="entry name" value="5'-NUCLEOTIDASE"/>
    <property type="match status" value="1"/>
</dbReference>
<gene>
    <name evidence="7" type="ORF">Ocin01_08849</name>
</gene>
<organism evidence="7 8">
    <name type="scientific">Orchesella cincta</name>
    <name type="common">Springtail</name>
    <name type="synonym">Podura cincta</name>
    <dbReference type="NCBI Taxonomy" id="48709"/>
    <lineage>
        <taxon>Eukaryota</taxon>
        <taxon>Metazoa</taxon>
        <taxon>Ecdysozoa</taxon>
        <taxon>Arthropoda</taxon>
        <taxon>Hexapoda</taxon>
        <taxon>Collembola</taxon>
        <taxon>Entomobryomorpha</taxon>
        <taxon>Entomobryoidea</taxon>
        <taxon>Orchesellidae</taxon>
        <taxon>Orchesellinae</taxon>
        <taxon>Orchesella</taxon>
    </lineage>
</organism>
<keyword evidence="3" id="KW-0378">Hydrolase</keyword>
<dbReference type="Gene3D" id="3.60.21.10">
    <property type="match status" value="1"/>
</dbReference>
<keyword evidence="8" id="KW-1185">Reference proteome</keyword>
<dbReference type="OMA" id="GETWYDF"/>
<evidence type="ECO:0000313" key="8">
    <source>
        <dbReference type="Proteomes" id="UP000094527"/>
    </source>
</evidence>
<feature type="domain" description="Calcineurin-like phosphoesterase" evidence="5">
    <location>
        <begin position="13"/>
        <end position="215"/>
    </location>
</feature>
<proteinExistence type="inferred from homology"/>
<dbReference type="GO" id="GO:0000166">
    <property type="term" value="F:nucleotide binding"/>
    <property type="evidence" value="ECO:0007669"/>
    <property type="project" value="UniProtKB-KW"/>
</dbReference>
<evidence type="ECO:0000313" key="7">
    <source>
        <dbReference type="EMBL" id="ODM97832.1"/>
    </source>
</evidence>
<reference evidence="7 8" key="1">
    <citation type="journal article" date="2016" name="Genome Biol. Evol.">
        <title>Gene Family Evolution Reflects Adaptation to Soil Environmental Stressors in the Genome of the Collembolan Orchesella cincta.</title>
        <authorList>
            <person name="Faddeeva-Vakhrusheva A."/>
            <person name="Derks M.F."/>
            <person name="Anvar S.Y."/>
            <person name="Agamennone V."/>
            <person name="Suring W."/>
            <person name="Smit S."/>
            <person name="van Straalen N.M."/>
            <person name="Roelofs D."/>
        </authorList>
    </citation>
    <scope>NUCLEOTIDE SEQUENCE [LARGE SCALE GENOMIC DNA]</scope>
    <source>
        <tissue evidence="7">Mixed pool</tissue>
    </source>
</reference>
<dbReference type="GO" id="GO:0009166">
    <property type="term" value="P:nucleotide catabolic process"/>
    <property type="evidence" value="ECO:0007669"/>
    <property type="project" value="InterPro"/>
</dbReference>
<dbReference type="PANTHER" id="PTHR11575">
    <property type="entry name" value="5'-NUCLEOTIDASE-RELATED"/>
    <property type="match status" value="1"/>
</dbReference>
<feature type="region of interest" description="Disordered" evidence="4">
    <location>
        <begin position="602"/>
        <end position="626"/>
    </location>
</feature>
<sequence length="626" mass="69807">MSESEGQKSIVLIHFNDVYDIESQKKEPIGGATRFCTAVKKYASLDPVVLFSGDCFAPSLLSTFTKGEQMVPVLNHVNTACAVYGNHDFDFGVDCLADLVEKTNFPWLMSNVIDKETNAPLGDGKVTYVLEKNGKKIGLMGLVELEWLETLATIDPESVIYKDYVEVGNDLAKKLKNEGCDVIVALTHMRFPNDCRLAENAQGIDLILGGHDHVYDVKHINGINVVKSGTDFRDFSLITVSFNDANNNPQFNIERISVTSDHEEDPALKADLAQYIEMMSTKLDDVLGEFTVDLDGLFETVRTKESNLGNFVCDIMLASCNADCALLNSGTLRSDRIHPSGQFTMRDLMTVLPMLDSLVVLKVSGSQLIEALENGVSQYPKLEGRFPQISGLRFAFDPSKQSGARIDPKFVKVGDEYIQPHQFYRLVTKEYISTGHDGYNVLATAEVLADSDQCLELSIAIQNHFHAIEMVRGHTRRNSRHHQSLITMSRRHSLLRSMTSFHEMSAAGPTSLERCNSLSPRPSLSRQGNVVEDMEKSSCRLAPQVEGRIVVVKNKEILQDLINERKDWEASRAIKEEEDENLSPTTPTDQLYRLRSLHLAALNRQESPEPYSRDPSPSIVLTPSSD</sequence>
<dbReference type="STRING" id="48709.A0A1D2MXW2"/>
<dbReference type="InterPro" id="IPR041821">
    <property type="entry name" value="CG11883_N"/>
</dbReference>
<evidence type="ECO:0000256" key="2">
    <source>
        <dbReference type="ARBA" id="ARBA00022729"/>
    </source>
</evidence>
<dbReference type="PRINTS" id="PR01607">
    <property type="entry name" value="APYRASEFAMLY"/>
</dbReference>
<dbReference type="InterPro" id="IPR029052">
    <property type="entry name" value="Metallo-depent_PP-like"/>
</dbReference>
<dbReference type="InterPro" id="IPR004843">
    <property type="entry name" value="Calcineurin-like_PHP"/>
</dbReference>
<feature type="domain" description="5'-Nucleotidase C-terminal" evidence="6">
    <location>
        <begin position="299"/>
        <end position="443"/>
    </location>
</feature>
<dbReference type="InterPro" id="IPR036907">
    <property type="entry name" value="5'-Nucleotdase_C_sf"/>
</dbReference>
<keyword evidence="3" id="KW-0547">Nucleotide-binding</keyword>
<evidence type="ECO:0000256" key="3">
    <source>
        <dbReference type="RuleBase" id="RU362119"/>
    </source>
</evidence>